<evidence type="ECO:0000313" key="1">
    <source>
        <dbReference type="EMBL" id="KAJ3543175.1"/>
    </source>
</evidence>
<comment type="caution">
    <text evidence="1">The sequence shown here is derived from an EMBL/GenBank/DDBJ whole genome shotgun (WGS) entry which is preliminary data.</text>
</comment>
<dbReference type="EMBL" id="JANRMS010000257">
    <property type="protein sequence ID" value="KAJ3543175.1"/>
    <property type="molecule type" value="Genomic_DNA"/>
</dbReference>
<name>A0ACC1SNJ3_9HYPO</name>
<proteinExistence type="predicted"/>
<keyword evidence="2" id="KW-1185">Reference proteome</keyword>
<organism evidence="1 2">
    <name type="scientific">Fusarium decemcellulare</name>
    <dbReference type="NCBI Taxonomy" id="57161"/>
    <lineage>
        <taxon>Eukaryota</taxon>
        <taxon>Fungi</taxon>
        <taxon>Dikarya</taxon>
        <taxon>Ascomycota</taxon>
        <taxon>Pezizomycotina</taxon>
        <taxon>Sordariomycetes</taxon>
        <taxon>Hypocreomycetidae</taxon>
        <taxon>Hypocreales</taxon>
        <taxon>Nectriaceae</taxon>
        <taxon>Fusarium</taxon>
        <taxon>Fusarium decemcellulare species complex</taxon>
    </lineage>
</organism>
<gene>
    <name evidence="1" type="ORF">NM208_g3714</name>
</gene>
<sequence length="321" mass="35820">MPIDEDMPLATDMSLVLDTAISQPSDMQLYPTESPPHLSQTTDTLEDLVARAEYCASLMSSQSASLAQNGFNVFIHPSQTLASNALRDAFAGSALHSRRNPCNATFVDSEIARRASQVVEAMQLALTHSDLVEVDALPPVQALLVYQCIRLFLPANISQQTQAERDNVVLRSWAARLRSSLPPYSRSTLATTTWESWVKQEAIRRTLVCIELVNGTYTYLRGLWPIGVRCHHDLEFTAQKYLWEAKSAAEWRLVCNDARCPSLPASMLRFGEDLQDASPNDLDDMGVLLRVASEGFGKLDEWLGSDRQALQRWSLKGHVRL</sequence>
<protein>
    <submittedName>
        <fullName evidence="1">Uncharacterized protein</fullName>
    </submittedName>
</protein>
<dbReference type="Proteomes" id="UP001148629">
    <property type="component" value="Unassembled WGS sequence"/>
</dbReference>
<evidence type="ECO:0000313" key="2">
    <source>
        <dbReference type="Proteomes" id="UP001148629"/>
    </source>
</evidence>
<reference evidence="1" key="1">
    <citation type="submission" date="2022-08" db="EMBL/GenBank/DDBJ databases">
        <title>Genome Sequence of Fusarium decemcellulare.</title>
        <authorList>
            <person name="Buettner E."/>
        </authorList>
    </citation>
    <scope>NUCLEOTIDE SEQUENCE</scope>
    <source>
        <strain evidence="1">Babe19</strain>
    </source>
</reference>
<accession>A0ACC1SNJ3</accession>